<feature type="repeat" description="ANK" evidence="3">
    <location>
        <begin position="38"/>
        <end position="70"/>
    </location>
</feature>
<accession>D8LDZ2</accession>
<keyword evidence="1" id="KW-0677">Repeat</keyword>
<dbReference type="Pfam" id="PF12796">
    <property type="entry name" value="Ank_2"/>
    <property type="match status" value="2"/>
</dbReference>
<gene>
    <name evidence="4" type="ORF">Esi_0128_0057</name>
</gene>
<dbReference type="EMBL" id="FN649749">
    <property type="protein sequence ID" value="CBN75568.1"/>
    <property type="molecule type" value="Genomic_DNA"/>
</dbReference>
<dbReference type="InterPro" id="IPR002110">
    <property type="entry name" value="Ankyrin_rpt"/>
</dbReference>
<dbReference type="PANTHER" id="PTHR24198">
    <property type="entry name" value="ANKYRIN REPEAT AND PROTEIN KINASE DOMAIN-CONTAINING PROTEIN"/>
    <property type="match status" value="1"/>
</dbReference>
<dbReference type="GO" id="GO:0005737">
    <property type="term" value="C:cytoplasm"/>
    <property type="evidence" value="ECO:0007669"/>
    <property type="project" value="TreeGrafter"/>
</dbReference>
<feature type="repeat" description="ANK" evidence="3">
    <location>
        <begin position="86"/>
        <end position="118"/>
    </location>
</feature>
<dbReference type="PANTHER" id="PTHR24198:SF165">
    <property type="entry name" value="ANKYRIN REPEAT-CONTAINING PROTEIN-RELATED"/>
    <property type="match status" value="1"/>
</dbReference>
<dbReference type="SMART" id="SM00248">
    <property type="entry name" value="ANK"/>
    <property type="match status" value="7"/>
</dbReference>
<organism evidence="4 5">
    <name type="scientific">Ectocarpus siliculosus</name>
    <name type="common">Brown alga</name>
    <name type="synonym">Conferva siliculosa</name>
    <dbReference type="NCBI Taxonomy" id="2880"/>
    <lineage>
        <taxon>Eukaryota</taxon>
        <taxon>Sar</taxon>
        <taxon>Stramenopiles</taxon>
        <taxon>Ochrophyta</taxon>
        <taxon>PX clade</taxon>
        <taxon>Phaeophyceae</taxon>
        <taxon>Ectocarpales</taxon>
        <taxon>Ectocarpaceae</taxon>
        <taxon>Ectocarpus</taxon>
    </lineage>
</organism>
<dbReference type="EMBL" id="FN647924">
    <property type="protein sequence ID" value="CBN75568.1"/>
    <property type="molecule type" value="Genomic_DNA"/>
</dbReference>
<evidence type="ECO:0000256" key="2">
    <source>
        <dbReference type="ARBA" id="ARBA00023043"/>
    </source>
</evidence>
<dbReference type="STRING" id="2880.D8LDZ2"/>
<keyword evidence="5" id="KW-1185">Reference proteome</keyword>
<reference evidence="4 5" key="1">
    <citation type="journal article" date="2010" name="Nature">
        <title>The Ectocarpus genome and the independent evolution of multicellularity in brown algae.</title>
        <authorList>
            <person name="Cock J.M."/>
            <person name="Sterck L."/>
            <person name="Rouze P."/>
            <person name="Scornet D."/>
            <person name="Allen A.E."/>
            <person name="Amoutzias G."/>
            <person name="Anthouard V."/>
            <person name="Artiguenave F."/>
            <person name="Aury J.M."/>
            <person name="Badger J.H."/>
            <person name="Beszteri B."/>
            <person name="Billiau K."/>
            <person name="Bonnet E."/>
            <person name="Bothwell J.H."/>
            <person name="Bowler C."/>
            <person name="Boyen C."/>
            <person name="Brownlee C."/>
            <person name="Carrano C.J."/>
            <person name="Charrier B."/>
            <person name="Cho G.Y."/>
            <person name="Coelho S.M."/>
            <person name="Collen J."/>
            <person name="Corre E."/>
            <person name="Da Silva C."/>
            <person name="Delage L."/>
            <person name="Delaroque N."/>
            <person name="Dittami S.M."/>
            <person name="Doulbeau S."/>
            <person name="Elias M."/>
            <person name="Farnham G."/>
            <person name="Gachon C.M."/>
            <person name="Gschloessl B."/>
            <person name="Heesch S."/>
            <person name="Jabbari K."/>
            <person name="Jubin C."/>
            <person name="Kawai H."/>
            <person name="Kimura K."/>
            <person name="Kloareg B."/>
            <person name="Kupper F.C."/>
            <person name="Lang D."/>
            <person name="Le Bail A."/>
            <person name="Leblanc C."/>
            <person name="Lerouge P."/>
            <person name="Lohr M."/>
            <person name="Lopez P.J."/>
            <person name="Martens C."/>
            <person name="Maumus F."/>
            <person name="Michel G."/>
            <person name="Miranda-Saavedra D."/>
            <person name="Morales J."/>
            <person name="Moreau H."/>
            <person name="Motomura T."/>
            <person name="Nagasato C."/>
            <person name="Napoli C.A."/>
            <person name="Nelson D.R."/>
            <person name="Nyvall-Collen P."/>
            <person name="Peters A.F."/>
            <person name="Pommier C."/>
            <person name="Potin P."/>
            <person name="Poulain J."/>
            <person name="Quesneville H."/>
            <person name="Read B."/>
            <person name="Rensing S.A."/>
            <person name="Ritter A."/>
            <person name="Rousvoal S."/>
            <person name="Samanta M."/>
            <person name="Samson G."/>
            <person name="Schroeder D.C."/>
            <person name="Segurens B."/>
            <person name="Strittmatter M."/>
            <person name="Tonon T."/>
            <person name="Tregear J.W."/>
            <person name="Valentin K."/>
            <person name="von Dassow P."/>
            <person name="Yamagishi T."/>
            <person name="Van de Peer Y."/>
            <person name="Wincker P."/>
        </authorList>
    </citation>
    <scope>NUCLEOTIDE SEQUENCE [LARGE SCALE GENOMIC DNA]</scope>
    <source>
        <strain evidence="5">Ec32 / CCAP1310/4</strain>
    </source>
</reference>
<dbReference type="OMA" id="WAWAAES"/>
<dbReference type="SUPFAM" id="SSF48403">
    <property type="entry name" value="Ankyrin repeat"/>
    <property type="match status" value="1"/>
</dbReference>
<dbReference type="PROSITE" id="PS50297">
    <property type="entry name" value="ANK_REP_REGION"/>
    <property type="match status" value="3"/>
</dbReference>
<dbReference type="OrthoDB" id="194358at2759"/>
<name>D8LDZ2_ECTSI</name>
<dbReference type="Gene3D" id="1.25.40.20">
    <property type="entry name" value="Ankyrin repeat-containing domain"/>
    <property type="match status" value="2"/>
</dbReference>
<dbReference type="Proteomes" id="UP000002630">
    <property type="component" value="Linkage Group LG24"/>
</dbReference>
<protein>
    <submittedName>
        <fullName evidence="4">Similar to ankyrin 2,3/unc44</fullName>
    </submittedName>
</protein>
<evidence type="ECO:0000313" key="5">
    <source>
        <dbReference type="Proteomes" id="UP000002630"/>
    </source>
</evidence>
<sequence length="421" mass="44459">MTKYSKELRLLHHVEKGSLQGAIEMLKAGANADGTSEAATSPLFLAANRGRIDILKLLIDNGADLDGTSSLDKFADGFTGNLPFEGGTTPLHGALAGENLDALRLLLLAGADPNLADGKGCTPLMMTCLKYFRAKNYVLTAVRELFDAGADPRVADLKGETALHVAATFNAPDLLGLLLSRAPSTVNLPNKKGVTALCYAASEGMEVAVSCLLSAGARDNPSLFANGIGSLLIAVELGHEQVVRVLLDRGVQAVGGELAMSYALRRSILKRFPRILQMLLDVEGEQKRVKWARLRHTDGTPALHLAAACESLVAASILLQAGADEGTANGLDKGASCCVGAALPANKKNPDTSAAVCRLLERGPAFRARSWAWAAESSEAPAASGTVCSMKGGRATLDVRIFRPTGNQFFSARFSRYCKKR</sequence>
<dbReference type="AlphaFoldDB" id="D8LDZ2"/>
<proteinExistence type="predicted"/>
<evidence type="ECO:0000256" key="3">
    <source>
        <dbReference type="PROSITE-ProRule" id="PRU00023"/>
    </source>
</evidence>
<dbReference type="eggNOG" id="KOG4177">
    <property type="taxonomic scope" value="Eukaryota"/>
</dbReference>
<feature type="repeat" description="ANK" evidence="3">
    <location>
        <begin position="298"/>
        <end position="330"/>
    </location>
</feature>
<evidence type="ECO:0000313" key="4">
    <source>
        <dbReference type="EMBL" id="CBN75568.1"/>
    </source>
</evidence>
<dbReference type="InterPro" id="IPR036770">
    <property type="entry name" value="Ankyrin_rpt-contain_sf"/>
</dbReference>
<dbReference type="InParanoid" id="D8LDZ2"/>
<dbReference type="PROSITE" id="PS50088">
    <property type="entry name" value="ANK_REPEAT"/>
    <property type="match status" value="3"/>
</dbReference>
<evidence type="ECO:0000256" key="1">
    <source>
        <dbReference type="ARBA" id="ARBA00022737"/>
    </source>
</evidence>
<keyword evidence="2 3" id="KW-0040">ANK repeat</keyword>